<dbReference type="AlphaFoldDB" id="A0A085JE80"/>
<reference evidence="1 2" key="1">
    <citation type="submission" date="2014-05" db="EMBL/GenBank/DDBJ databases">
        <title>ATOL: Assembling a taxonomically balanced genome-scale reconstruction of the evolutionary history of the Enterobacteriaceae.</title>
        <authorList>
            <person name="Plunkett G.III."/>
            <person name="Neeno-Eckwall E.C."/>
            <person name="Glasner J.D."/>
            <person name="Perna N.T."/>
        </authorList>
    </citation>
    <scope>NUCLEOTIDE SEQUENCE [LARGE SCALE GENOMIC DNA]</scope>
    <source>
        <strain evidence="1 2">ATCC 33301</strain>
    </source>
</reference>
<dbReference type="InterPro" id="IPR019672">
    <property type="entry name" value="DUF2527"/>
</dbReference>
<dbReference type="Proteomes" id="UP000028602">
    <property type="component" value="Unassembled WGS sequence"/>
</dbReference>
<protein>
    <submittedName>
        <fullName evidence="1">Uncharacterized protein</fullName>
    </submittedName>
</protein>
<evidence type="ECO:0000313" key="1">
    <source>
        <dbReference type="EMBL" id="KFD18776.1"/>
    </source>
</evidence>
<accession>A0A085JE80</accession>
<gene>
    <name evidence="1" type="ORF">GTPT_2074</name>
</gene>
<name>A0A085JE80_9GAMM</name>
<dbReference type="Pfam" id="PF10736">
    <property type="entry name" value="DUF2527"/>
    <property type="match status" value="1"/>
</dbReference>
<organism evidence="1 2">
    <name type="scientific">Tatumella ptyseos ATCC 33301</name>
    <dbReference type="NCBI Taxonomy" id="1005995"/>
    <lineage>
        <taxon>Bacteria</taxon>
        <taxon>Pseudomonadati</taxon>
        <taxon>Pseudomonadota</taxon>
        <taxon>Gammaproteobacteria</taxon>
        <taxon>Enterobacterales</taxon>
        <taxon>Erwiniaceae</taxon>
        <taxon>Tatumella</taxon>
    </lineage>
</organism>
<comment type="caution">
    <text evidence="1">The sequence shown here is derived from an EMBL/GenBank/DDBJ whole genome shotgun (WGS) entry which is preliminary data.</text>
</comment>
<evidence type="ECO:0000313" key="2">
    <source>
        <dbReference type="Proteomes" id="UP000028602"/>
    </source>
</evidence>
<sequence length="37" mass="4111">MYGIISKEVMSKDVIVRTASFAEPNISASFSESRVFL</sequence>
<dbReference type="EMBL" id="JMPR01000035">
    <property type="protein sequence ID" value="KFD18776.1"/>
    <property type="molecule type" value="Genomic_DNA"/>
</dbReference>
<dbReference type="OrthoDB" id="6555804at2"/>
<keyword evidence="2" id="KW-1185">Reference proteome</keyword>
<proteinExistence type="predicted"/>